<feature type="chain" id="PRO_5008010681" evidence="1">
    <location>
        <begin position="24"/>
        <end position="206"/>
    </location>
</feature>
<name>A0A173RC05_ANAHA</name>
<accession>A0A173RC05</accession>
<dbReference type="Proteomes" id="UP000095553">
    <property type="component" value="Unassembled WGS sequence"/>
</dbReference>
<feature type="signal peptide" evidence="1">
    <location>
        <begin position="1"/>
        <end position="23"/>
    </location>
</feature>
<protein>
    <submittedName>
        <fullName evidence="2">Uncharacterized protein</fullName>
    </submittedName>
</protein>
<gene>
    <name evidence="2" type="ORF">ERS852571_00408</name>
</gene>
<evidence type="ECO:0000313" key="3">
    <source>
        <dbReference type="Proteomes" id="UP000095553"/>
    </source>
</evidence>
<evidence type="ECO:0000313" key="2">
    <source>
        <dbReference type="EMBL" id="CUM75470.1"/>
    </source>
</evidence>
<keyword evidence="1" id="KW-0732">Signal</keyword>
<dbReference type="InterPro" id="IPR011042">
    <property type="entry name" value="6-blade_b-propeller_TolB-like"/>
</dbReference>
<dbReference type="EMBL" id="CYXY01000002">
    <property type="protein sequence ID" value="CUM75470.1"/>
    <property type="molecule type" value="Genomic_DNA"/>
</dbReference>
<proteinExistence type="predicted"/>
<sequence length="206" mass="23601">MKKMKYILLIAMLSAGFCFTAKAQEKGIYASQKAVKVKKHYKIGKDRASHLVISGYNKKNKKIWSHKAKAKEEYQVYLATYKKRKNKVYLFDGKNLKIYRLSNGKKLKQFKIPIAAGHNIAFDSKDNLYLSGYFNDDVYKIDAKGKIIWKSSAKEFGLADAYGLKYKKGVVTQYYEVSPTSDGLDIDKNYYACFNAADGTIVDYRQ</sequence>
<organism evidence="2 3">
    <name type="scientific">Anaerostipes hadrus</name>
    <dbReference type="NCBI Taxonomy" id="649756"/>
    <lineage>
        <taxon>Bacteria</taxon>
        <taxon>Bacillati</taxon>
        <taxon>Bacillota</taxon>
        <taxon>Clostridia</taxon>
        <taxon>Lachnospirales</taxon>
        <taxon>Lachnospiraceae</taxon>
        <taxon>Anaerostipes</taxon>
    </lineage>
</organism>
<reference evidence="2 3" key="1">
    <citation type="submission" date="2015-09" db="EMBL/GenBank/DDBJ databases">
        <authorList>
            <consortium name="Pathogen Informatics"/>
        </authorList>
    </citation>
    <scope>NUCLEOTIDE SEQUENCE [LARGE SCALE GENOMIC DNA]</scope>
    <source>
        <strain evidence="2 3">2789STDY5834959</strain>
    </source>
</reference>
<dbReference type="SUPFAM" id="SSF50998">
    <property type="entry name" value="Quinoprotein alcohol dehydrogenase-like"/>
    <property type="match status" value="1"/>
</dbReference>
<dbReference type="RefSeq" id="WP_055072302.1">
    <property type="nucleotide sequence ID" value="NZ_CYXY01000002.1"/>
</dbReference>
<evidence type="ECO:0000256" key="1">
    <source>
        <dbReference type="SAM" id="SignalP"/>
    </source>
</evidence>
<dbReference type="InterPro" id="IPR011047">
    <property type="entry name" value="Quinoprotein_ADH-like_sf"/>
</dbReference>
<dbReference type="AlphaFoldDB" id="A0A173RC05"/>
<dbReference type="Gene3D" id="2.120.10.30">
    <property type="entry name" value="TolB, C-terminal domain"/>
    <property type="match status" value="1"/>
</dbReference>